<reference evidence="9" key="1">
    <citation type="submission" date="2024-03" db="EMBL/GenBank/DDBJ databases">
        <title>Chitinophaga horti sp. nov., isolated from garden soil.</title>
        <authorList>
            <person name="Lee D.S."/>
            <person name="Han D.M."/>
            <person name="Baek J.H."/>
            <person name="Choi D.G."/>
            <person name="Jeon J.H."/>
            <person name="Jeon C.O."/>
        </authorList>
    </citation>
    <scope>NUCLEOTIDE SEQUENCE [LARGE SCALE GENOMIC DNA]</scope>
    <source>
        <strain evidence="9">GPA1</strain>
    </source>
</reference>
<dbReference type="RefSeq" id="WP_341834597.1">
    <property type="nucleotide sequence ID" value="NZ_CP149822.1"/>
</dbReference>
<keyword evidence="9" id="KW-1185">Reference proteome</keyword>
<dbReference type="EMBL" id="CP149822">
    <property type="protein sequence ID" value="WZN39619.1"/>
    <property type="molecule type" value="Genomic_DNA"/>
</dbReference>
<keyword evidence="3" id="KW-0732">Signal</keyword>
<protein>
    <submittedName>
        <fullName evidence="8">RagB/SusD family nutrient uptake outer membrane protein</fullName>
    </submittedName>
</protein>
<keyword evidence="4" id="KW-0472">Membrane</keyword>
<proteinExistence type="inferred from homology"/>
<name>A0ABZ2YL25_9BACT</name>
<evidence type="ECO:0000259" key="6">
    <source>
        <dbReference type="Pfam" id="PF07980"/>
    </source>
</evidence>
<dbReference type="Gene3D" id="1.25.40.390">
    <property type="match status" value="1"/>
</dbReference>
<evidence type="ECO:0000256" key="4">
    <source>
        <dbReference type="ARBA" id="ARBA00023136"/>
    </source>
</evidence>
<dbReference type="Proteomes" id="UP001485459">
    <property type="component" value="Chromosome"/>
</dbReference>
<keyword evidence="5" id="KW-0998">Cell outer membrane</keyword>
<dbReference type="InterPro" id="IPR012944">
    <property type="entry name" value="SusD_RagB_dom"/>
</dbReference>
<gene>
    <name evidence="8" type="ORF">WJU16_16585</name>
</gene>
<comment type="subcellular location">
    <subcellularLocation>
        <location evidence="1">Cell outer membrane</location>
    </subcellularLocation>
</comment>
<organism evidence="8 9">
    <name type="scientific">Chitinophaga pollutisoli</name>
    <dbReference type="NCBI Taxonomy" id="3133966"/>
    <lineage>
        <taxon>Bacteria</taxon>
        <taxon>Pseudomonadati</taxon>
        <taxon>Bacteroidota</taxon>
        <taxon>Chitinophagia</taxon>
        <taxon>Chitinophagales</taxon>
        <taxon>Chitinophagaceae</taxon>
        <taxon>Chitinophaga</taxon>
    </lineage>
</organism>
<feature type="domain" description="RagB/SusD" evidence="6">
    <location>
        <begin position="274"/>
        <end position="526"/>
    </location>
</feature>
<dbReference type="Pfam" id="PF14322">
    <property type="entry name" value="SusD-like_3"/>
    <property type="match status" value="1"/>
</dbReference>
<evidence type="ECO:0000313" key="8">
    <source>
        <dbReference type="EMBL" id="WZN39619.1"/>
    </source>
</evidence>
<evidence type="ECO:0000256" key="5">
    <source>
        <dbReference type="ARBA" id="ARBA00023237"/>
    </source>
</evidence>
<sequence>MKKSLFILTAIAVGSIFSACTKDFLDREPLDAYNDENIWRNENDLLAALNGCYKGWEDIYNIMYMDCATDNGYNQWPWEGYTSIGNGTVTASDVDAANRWNYTTIQKCNTFLENADKAEADAAKKDRMKAEARFLRAYQYFTLTQLYGNVPLVTKTVTMAEANTIKQTPIAEVRQFILDELAAIAPQLDVSYSGSDVGRITRGAALALRARLNLYMKKWDDAITDSRAVMQLGYKLDTSYANVFRIKFENNTEVILDVQYMENIVPNEWLGIMPSRGYGGWGSVVPSQALVDAYEMANGKPITDPASGYNPDDPYTNRDPRLQASIVTPGQRYNGRIYDPLDPESEDYYLGDNNSKTGYLYKKWTSDFSDYANIWNTGLNAIVIRYPEVLLTYAEAMIEKGTIDNTVYDAIDEVRKRAKMPVTDRTVYTGQVKMRELVRRERRVELALEGLRWNDIKRWEIGPAVRNGKLFGMRTGSVDPVTGKLTLTGDHVEVENRLFDASKNYVWPVPQKELDVNKHLDQNPNY</sequence>
<evidence type="ECO:0000256" key="2">
    <source>
        <dbReference type="ARBA" id="ARBA00006275"/>
    </source>
</evidence>
<comment type="similarity">
    <text evidence="2">Belongs to the SusD family.</text>
</comment>
<evidence type="ECO:0000259" key="7">
    <source>
        <dbReference type="Pfam" id="PF14322"/>
    </source>
</evidence>
<evidence type="ECO:0000256" key="1">
    <source>
        <dbReference type="ARBA" id="ARBA00004442"/>
    </source>
</evidence>
<dbReference type="InterPro" id="IPR011990">
    <property type="entry name" value="TPR-like_helical_dom_sf"/>
</dbReference>
<evidence type="ECO:0000256" key="3">
    <source>
        <dbReference type="ARBA" id="ARBA00022729"/>
    </source>
</evidence>
<feature type="domain" description="SusD-like N-terminal" evidence="7">
    <location>
        <begin position="23"/>
        <end position="214"/>
    </location>
</feature>
<dbReference type="Pfam" id="PF07980">
    <property type="entry name" value="SusD_RagB"/>
    <property type="match status" value="1"/>
</dbReference>
<dbReference type="SUPFAM" id="SSF48452">
    <property type="entry name" value="TPR-like"/>
    <property type="match status" value="1"/>
</dbReference>
<dbReference type="PROSITE" id="PS51257">
    <property type="entry name" value="PROKAR_LIPOPROTEIN"/>
    <property type="match status" value="1"/>
</dbReference>
<accession>A0ABZ2YL25</accession>
<dbReference type="InterPro" id="IPR033985">
    <property type="entry name" value="SusD-like_N"/>
</dbReference>
<evidence type="ECO:0000313" key="9">
    <source>
        <dbReference type="Proteomes" id="UP001485459"/>
    </source>
</evidence>